<dbReference type="InterPro" id="IPR027351">
    <property type="entry name" value="(+)RNA_virus_helicase_core_dom"/>
</dbReference>
<evidence type="ECO:0000259" key="13">
    <source>
        <dbReference type="PROSITE" id="PS51492"/>
    </source>
</evidence>
<dbReference type="Pfam" id="PF01443">
    <property type="entry name" value="Viral_helicase1"/>
    <property type="match status" value="1"/>
</dbReference>
<dbReference type="PROSITE" id="PS50507">
    <property type="entry name" value="RDRP_SSRNA_POS"/>
    <property type="match status" value="1"/>
</dbReference>
<dbReference type="GO" id="GO:0016817">
    <property type="term" value="F:hydrolase activity, acting on acid anhydrides"/>
    <property type="evidence" value="ECO:0007669"/>
    <property type="project" value="InterPro"/>
</dbReference>
<evidence type="ECO:0000256" key="5">
    <source>
        <dbReference type="ARBA" id="ARBA00022741"/>
    </source>
</evidence>
<name>A0A6G7S6U6_9VIRU</name>
<dbReference type="InterPro" id="IPR043502">
    <property type="entry name" value="DNA/RNA_pol_sf"/>
</dbReference>
<comment type="similarity">
    <text evidence="1">Belongs to the potexviruses/carlaviruses RNA replication protein family.</text>
</comment>
<evidence type="ECO:0000256" key="8">
    <source>
        <dbReference type="ARBA" id="ARBA00022840"/>
    </source>
</evidence>
<sequence length="2154" mass="245890">MALTYKTPMEDIVSCFEPAVQAAIAMTASNGYKALEESNFSISNFHLNAIAKQKLSSAGIYLSPFSAVVHSHPACKTLENHLLYSVLPSYINNKFFFVGIKSNKLSLLKKRNPNLSLINSLNRYVTSVDKARYSNDFVVRSTLAHESLKRHKSCLNGVTLKDLVPNALAQSSKFLFLHDELHYWRKKDLITFLEVLNPEVLLATVVIPPEILIGANKSLNPWCYEFDIIGNKLLFYPDGERTESYEQPLSCSYLLKTSKIILPNGQVYKLDIICSKFAHHLICITKGDNITPSLRHFGRFEAVALNQLKDITNSKVAYIPVCFEVVSKLFRYLESLKKPDTQSAMAKLSQIVAEPSADEIKFAQEFSRLVIQAQSFQSLITPARLKSCLANFYRCTLPNWILDSISLVKDVSLDNFISNLKPLTFSIKLQTIQLDDLDDLFDPNGLHPEAEFDLPTEMYNHFCLPSDHKNFLVNSSAYSSIEPDLIQPKPLLEISANQLTLGFAKLYRSKYISGCCRFVSFSSVKCFILDCCTRNTNFFGPLTIELNAEPLEALTKSVITIVRAIQVRFVKPFFFEIGIKWFFELSRSNLLYIQNYSDSVAVPKELKMGWASITKDITSLKPRRGWTKMVNDLIEANSVIELAKPESSPNCQCQPKAKQVLAEIQNFSDLFNFVPENPIFAFLKDESKSFPGKALRMSWGLKLDEILLEFDLLDRFDACLLQKCNGADENLIDTGFEFFSGERLIVNICGHSSIDFSCEVKGHTISIGPNFSYHLKPKSPKSLMPSFSCSIFPRVALVFFHTSSVFNSEMKIQTVETENSGSSSSDEEWNVPDSTKSATVEFPEVFNEPSLATIPSKFNFSDKLNKRKACFYSRSGGTYEYSGGRHNSHGWPAFLDSYIANCGFKPDWFNHCLVQRYEKTGKINFHSDDEKCYPIINPILTINLQGKASFGIMCKKTQALTFKELGNNDFFIMPFGFQRSHKHSVKSKEDGRISLTFRSTQPIPELPFNYHFQTLLHRQLNFDDSHKFTDAVSLSSCELYPNHKFVHSGTYTDFKDYLVKFFELSLDSLNDLLASAPNCKIQIDDPSLHEFISILSKDIILTISKFVHAFPYELAIVCPTIGKSIFISGGIAAKELFFLEFIDNNSHIANVLPANLCSIQAIATNLGRKVSELLAVINRSGSSTICSRLNSGQGLLFCHLEELFKLFSINAKVQIKDEVIHFNPNGQTIGAYKLEDSHIVYLSKKKNPAFEINKQIDVSKQFTAEMIEKIKACSNQIEFVVNTSRAECLADSLHSGQTGVLLSELFNSVPNFRDLFKNRPKHFPVQTNCIIGTFGSGKSTFFRGICNKAFGLKFDIVTPRKMLLQDFHDLLNIGRDSNEKKRRGQENWAINTFEKFIKRVPFLTSGQVVFVDEIQLYPPGYLDLIFTLAVDNITWVLLGDPCQSDYFSEKDQQTLSLLPSNVECLLEDKEYNYNILSRRFQNENFSQRLPCQMDFGTKSFSEPYTILEGLDHLQNLSAEFSEAILVSSFEEKKIVETYCKHVKKILTFGESTGMTFHNGSIVITLIADKASEKRWITALSRFRKNICLINCTGYSLNNLVLTYQERALGHFLKGTAIPDQLRKILPGSPTFKLDFSKSAEPKQEKPKFSLNLMEMTIGKDEGIREEKLVGDPWLKSMIDLFQIEDMQEPEIQEIDEVMPNFKIHLPREELEGTRARWVHKILAKEFREVRFGSLVSNQFTDDHSKQRGAIQLTNAAERFETIYPRHRANDTVTFLMAVKKRLRFSKPHIETAKLNQAKPYGRFLLNTFLKKVPLKRHHDHQKFYQARQDFFDKKTSKSAATIENHSIRSCRDWLIDITQIFSKSQLCTKFDNRFRVAKAAQSIVCFQHSVLCRFAPYMRYIEMKLRECLPEKFYIHSGKGLDELNKWVIKNKFDGICTESDYEAFDASQDHYMVAFEIEVMKYLGLPMDLIRDYEFIKTHLGSKLGAFAIMRFTGEASTFLFNTMANMLFTFLRYDLKGNESICFAGDDMCSSKKLNVKKDNENFLSKIKLKAKVQHTSNPTFCGWHLSPDGIYKKPQLVFERMCVARELNNLHNCIDNYAIEISYAYRKGEAITQRMNEEELGAYYGCVRTIIKYKHLLKSDIRDLYQDVNLP</sequence>
<dbReference type="GO" id="GO:0039694">
    <property type="term" value="P:viral RNA genome replication"/>
    <property type="evidence" value="ECO:0007669"/>
    <property type="project" value="InterPro"/>
</dbReference>
<evidence type="ECO:0000259" key="15">
    <source>
        <dbReference type="PROSITE" id="PS51743"/>
    </source>
</evidence>
<keyword evidence="5" id="KW-0547">Nucleotide-binding</keyword>
<evidence type="ECO:0000256" key="10">
    <source>
        <dbReference type="ARBA" id="ARBA00047984"/>
    </source>
</evidence>
<dbReference type="Gene3D" id="2.60.120.590">
    <property type="entry name" value="Alpha-ketoglutarate-dependent dioxygenase AlkB-like"/>
    <property type="match status" value="1"/>
</dbReference>
<evidence type="ECO:0000259" key="11">
    <source>
        <dbReference type="PROSITE" id="PS50507"/>
    </source>
</evidence>
<protein>
    <submittedName>
        <fullName evidence="16">RNA-dependent RNA polymerase</fullName>
    </submittedName>
</protein>
<evidence type="ECO:0000256" key="7">
    <source>
        <dbReference type="ARBA" id="ARBA00022806"/>
    </source>
</evidence>
<dbReference type="InterPro" id="IPR007094">
    <property type="entry name" value="RNA-dir_pol_PSvirus"/>
</dbReference>
<dbReference type="GO" id="GO:0006396">
    <property type="term" value="P:RNA processing"/>
    <property type="evidence" value="ECO:0007669"/>
    <property type="project" value="InterPro"/>
</dbReference>
<dbReference type="PROSITE" id="PS51471">
    <property type="entry name" value="FE2OG_OXY"/>
    <property type="match status" value="1"/>
</dbReference>
<dbReference type="InterPro" id="IPR037151">
    <property type="entry name" value="AlkB-like_sf"/>
</dbReference>
<dbReference type="GO" id="GO:0008174">
    <property type="term" value="F:mRNA methyltransferase activity"/>
    <property type="evidence" value="ECO:0007669"/>
    <property type="project" value="UniProtKB-UniRule"/>
</dbReference>
<feature type="domain" description="Alphavirus-like MT" evidence="15">
    <location>
        <begin position="63"/>
        <end position="254"/>
    </location>
</feature>
<dbReference type="PROSITE" id="PS51743">
    <property type="entry name" value="ALPHAVIRUS_MT"/>
    <property type="match status" value="1"/>
</dbReference>
<evidence type="ECO:0000256" key="3">
    <source>
        <dbReference type="ARBA" id="ARBA00022679"/>
    </source>
</evidence>
<dbReference type="Pfam" id="PF05379">
    <property type="entry name" value="Peptidase_C23"/>
    <property type="match status" value="1"/>
</dbReference>
<keyword evidence="3" id="KW-0808">Transferase</keyword>
<keyword evidence="7" id="KW-0347">Helicase</keyword>
<comment type="catalytic activity">
    <reaction evidence="10">
        <text>ATP + H2O = ADP + phosphate + H(+)</text>
        <dbReference type="Rhea" id="RHEA:13065"/>
        <dbReference type="ChEBI" id="CHEBI:15377"/>
        <dbReference type="ChEBI" id="CHEBI:15378"/>
        <dbReference type="ChEBI" id="CHEBI:30616"/>
        <dbReference type="ChEBI" id="CHEBI:43474"/>
        <dbReference type="ChEBI" id="CHEBI:456216"/>
        <dbReference type="EC" id="3.6.4.13"/>
    </reaction>
</comment>
<keyword evidence="6" id="KW-0378">Hydrolase</keyword>
<evidence type="ECO:0000256" key="1">
    <source>
        <dbReference type="ARBA" id="ARBA00008513"/>
    </source>
</evidence>
<dbReference type="InterPro" id="IPR001788">
    <property type="entry name" value="RNA-dep_RNA_pol_alsuvir"/>
</dbReference>
<dbReference type="CDD" id="cd23245">
    <property type="entry name" value="Betaflexiviridae_RdRp"/>
    <property type="match status" value="1"/>
</dbReference>
<dbReference type="PROSITE" id="PS51492">
    <property type="entry name" value="PEPTIDASE_C23"/>
    <property type="match status" value="1"/>
</dbReference>
<evidence type="ECO:0000313" key="16">
    <source>
        <dbReference type="EMBL" id="QIJ97096.1"/>
    </source>
</evidence>
<evidence type="ECO:0000256" key="6">
    <source>
        <dbReference type="ARBA" id="ARBA00022801"/>
    </source>
</evidence>
<dbReference type="Pfam" id="PF13532">
    <property type="entry name" value="2OG-FeII_Oxy_2"/>
    <property type="match status" value="1"/>
</dbReference>
<feature type="domain" description="Fe2OG dioxygenase" evidence="12">
    <location>
        <begin position="908"/>
        <end position="1001"/>
    </location>
</feature>
<dbReference type="GO" id="GO:0016556">
    <property type="term" value="P:mRNA modification"/>
    <property type="evidence" value="ECO:0007669"/>
    <property type="project" value="InterPro"/>
</dbReference>
<keyword evidence="8" id="KW-0067">ATP-binding</keyword>
<evidence type="ECO:0000259" key="12">
    <source>
        <dbReference type="PROSITE" id="PS51471"/>
    </source>
</evidence>
<dbReference type="GO" id="GO:0003968">
    <property type="term" value="F:RNA-directed RNA polymerase activity"/>
    <property type="evidence" value="ECO:0007669"/>
    <property type="project" value="UniProtKB-KW"/>
</dbReference>
<dbReference type="SUPFAM" id="SSF51197">
    <property type="entry name" value="Clavaminate synthase-like"/>
    <property type="match status" value="1"/>
</dbReference>
<feature type="domain" description="RdRp catalytic" evidence="11">
    <location>
        <begin position="1935"/>
        <end position="2042"/>
    </location>
</feature>
<dbReference type="Pfam" id="PF00978">
    <property type="entry name" value="RdRP_2"/>
    <property type="match status" value="1"/>
</dbReference>
<evidence type="ECO:0000256" key="9">
    <source>
        <dbReference type="ARBA" id="ARBA00022953"/>
    </source>
</evidence>
<dbReference type="GO" id="GO:0003723">
    <property type="term" value="F:RNA binding"/>
    <property type="evidence" value="ECO:0007669"/>
    <property type="project" value="InterPro"/>
</dbReference>
<dbReference type="InterPro" id="IPR027450">
    <property type="entry name" value="AlkB-like"/>
</dbReference>
<dbReference type="GO" id="GO:0003724">
    <property type="term" value="F:RNA helicase activity"/>
    <property type="evidence" value="ECO:0007669"/>
    <property type="project" value="UniProtKB-EC"/>
</dbReference>
<keyword evidence="9" id="KW-0693">Viral RNA replication</keyword>
<proteinExistence type="inferred from homology"/>
<dbReference type="EMBL" id="MK984602">
    <property type="protein sequence ID" value="QIJ97096.1"/>
    <property type="molecule type" value="Genomic_RNA"/>
</dbReference>
<organism evidence="16">
    <name type="scientific">Papaya mild mottle associated virus</name>
    <dbReference type="NCBI Taxonomy" id="2716617"/>
    <lineage>
        <taxon>Viruses</taxon>
        <taxon>Riboviria</taxon>
        <taxon>Orthornavirae</taxon>
        <taxon>Kitrinoviricota</taxon>
        <taxon>Alsuviricetes</taxon>
        <taxon>Tymovirales</taxon>
        <taxon>Betaflexiviridae</taxon>
        <taxon>Quinvirinae</taxon>
        <taxon>Carlavirus</taxon>
        <taxon>Carlavirus mitipapayae</taxon>
        <taxon>Carlavirus PaMMaV</taxon>
    </lineage>
</organism>
<dbReference type="Pfam" id="PF01660">
    <property type="entry name" value="Vmethyltransf"/>
    <property type="match status" value="1"/>
</dbReference>
<accession>A0A6G7S6U6</accession>
<evidence type="ECO:0000259" key="14">
    <source>
        <dbReference type="PROSITE" id="PS51657"/>
    </source>
</evidence>
<evidence type="ECO:0000256" key="4">
    <source>
        <dbReference type="ARBA" id="ARBA00022695"/>
    </source>
</evidence>
<dbReference type="PROSITE" id="PS51657">
    <property type="entry name" value="PSRV_HELICASE"/>
    <property type="match status" value="1"/>
</dbReference>
<evidence type="ECO:0000256" key="2">
    <source>
        <dbReference type="ARBA" id="ARBA00022484"/>
    </source>
</evidence>
<feature type="domain" description="(+)RNA virus helicase C-terminal" evidence="14">
    <location>
        <begin position="1297"/>
        <end position="1630"/>
    </location>
</feature>
<dbReference type="InterPro" id="IPR027417">
    <property type="entry name" value="P-loop_NTPase"/>
</dbReference>
<dbReference type="GO" id="GO:0006351">
    <property type="term" value="P:DNA-templated transcription"/>
    <property type="evidence" value="ECO:0007669"/>
    <property type="project" value="InterPro"/>
</dbReference>
<dbReference type="GO" id="GO:0005524">
    <property type="term" value="F:ATP binding"/>
    <property type="evidence" value="ECO:0007669"/>
    <property type="project" value="UniProtKB-KW"/>
</dbReference>
<keyword evidence="2 16" id="KW-0696">RNA-directed RNA polymerase</keyword>
<dbReference type="InterPro" id="IPR002588">
    <property type="entry name" value="Alphavirus-like_MT_dom"/>
</dbReference>
<dbReference type="InterPro" id="IPR005123">
    <property type="entry name" value="Oxoglu/Fe-dep_dioxygenase_dom"/>
</dbReference>
<keyword evidence="4" id="KW-0548">Nucleotidyltransferase</keyword>
<dbReference type="SUPFAM" id="SSF52540">
    <property type="entry name" value="P-loop containing nucleoside triphosphate hydrolases"/>
    <property type="match status" value="1"/>
</dbReference>
<dbReference type="SUPFAM" id="SSF56672">
    <property type="entry name" value="DNA/RNA polymerases"/>
    <property type="match status" value="1"/>
</dbReference>
<reference evidence="16" key="1">
    <citation type="journal article" date="2020" name="Front. Microbiol.">
        <title>Metagenomic Analysis of Plant Viruses Associated With Papaya Ringspot Disease in Carica papaya L. in Kenya.</title>
        <authorList>
            <person name="Mumo N.N."/>
            <person name="Mamati G.E."/>
            <person name="Ateka E.M."/>
            <person name="Rimberia F.K."/>
            <person name="Asudi G.O."/>
            <person name="Boykin L.M."/>
            <person name="Machuka E.M."/>
            <person name="Njuguna J.N."/>
            <person name="Pelle R."/>
            <person name="Stomeo F."/>
        </authorList>
    </citation>
    <scope>NUCLEOTIDE SEQUENCE</scope>
    <source>
        <strain evidence="16">KE-Kit-06</strain>
    </source>
</reference>
<dbReference type="InterPro" id="IPR008041">
    <property type="entry name" value="Peptidase_C23"/>
</dbReference>
<feature type="domain" description="Peptidase C23" evidence="13">
    <location>
        <begin position="1153"/>
        <end position="1243"/>
    </location>
</feature>